<sequence length="178" mass="20718">MAYQNISVERKNKVFAWLETPFTGRAQIKEFRKSLKLSAVAFREIKSEWELERQKKATEFLTQQRKVRVKRNAIGRGEGKDYHQGVVAEREDAYDSNDWLLNRTAEADKALLDSLSKGSPASLKLFYQLMDRLIEKQEIIHGLTADETTRRNLEADRQLREDGYRVEEMPEKPVGLSE</sequence>
<comment type="caution">
    <text evidence="2">The sequence shown here is derived from an EMBL/GenBank/DDBJ whole genome shotgun (WGS) entry which is preliminary data.</text>
</comment>
<dbReference type="EMBL" id="LAZR01019728">
    <property type="protein sequence ID" value="KKL91443.1"/>
    <property type="molecule type" value="Genomic_DNA"/>
</dbReference>
<protein>
    <recommendedName>
        <fullName evidence="3">Terminase small subunit</fullName>
    </recommendedName>
</protein>
<proteinExistence type="predicted"/>
<reference evidence="2" key="1">
    <citation type="journal article" date="2015" name="Nature">
        <title>Complex archaea that bridge the gap between prokaryotes and eukaryotes.</title>
        <authorList>
            <person name="Spang A."/>
            <person name="Saw J.H."/>
            <person name="Jorgensen S.L."/>
            <person name="Zaremba-Niedzwiedzka K."/>
            <person name="Martijn J."/>
            <person name="Lind A.E."/>
            <person name="van Eijk R."/>
            <person name="Schleper C."/>
            <person name="Guy L."/>
            <person name="Ettema T.J."/>
        </authorList>
    </citation>
    <scope>NUCLEOTIDE SEQUENCE</scope>
</reference>
<dbReference type="AlphaFoldDB" id="A0A0F9FYP4"/>
<feature type="compositionally biased region" description="Basic and acidic residues" evidence="1">
    <location>
        <begin position="153"/>
        <end position="171"/>
    </location>
</feature>
<feature type="region of interest" description="Disordered" evidence="1">
    <location>
        <begin position="153"/>
        <end position="178"/>
    </location>
</feature>
<evidence type="ECO:0000313" key="2">
    <source>
        <dbReference type="EMBL" id="KKL91443.1"/>
    </source>
</evidence>
<accession>A0A0F9FYP4</accession>
<gene>
    <name evidence="2" type="ORF">LCGC14_1894640</name>
</gene>
<evidence type="ECO:0000256" key="1">
    <source>
        <dbReference type="SAM" id="MobiDB-lite"/>
    </source>
</evidence>
<organism evidence="2">
    <name type="scientific">marine sediment metagenome</name>
    <dbReference type="NCBI Taxonomy" id="412755"/>
    <lineage>
        <taxon>unclassified sequences</taxon>
        <taxon>metagenomes</taxon>
        <taxon>ecological metagenomes</taxon>
    </lineage>
</organism>
<evidence type="ECO:0008006" key="3">
    <source>
        <dbReference type="Google" id="ProtNLM"/>
    </source>
</evidence>
<name>A0A0F9FYP4_9ZZZZ</name>